<feature type="transmembrane region" description="Helical" evidence="3">
    <location>
        <begin position="473"/>
        <end position="492"/>
    </location>
</feature>
<proteinExistence type="predicted"/>
<dbReference type="InterPro" id="IPR035979">
    <property type="entry name" value="RBD_domain_sf"/>
</dbReference>
<feature type="coiled-coil region" evidence="1">
    <location>
        <begin position="262"/>
        <end position="296"/>
    </location>
</feature>
<dbReference type="PANTHER" id="PTHR13018:SF83">
    <property type="entry name" value="RRM DOMAIN-CONTAINING PROTEIN"/>
    <property type="match status" value="1"/>
</dbReference>
<feature type="transmembrane region" description="Helical" evidence="3">
    <location>
        <begin position="561"/>
        <end position="581"/>
    </location>
</feature>
<dbReference type="GO" id="GO:0005227">
    <property type="term" value="F:calcium-activated cation channel activity"/>
    <property type="evidence" value="ECO:0007669"/>
    <property type="project" value="InterPro"/>
</dbReference>
<evidence type="ECO:0000259" key="4">
    <source>
        <dbReference type="Pfam" id="PF00076"/>
    </source>
</evidence>
<dbReference type="CDD" id="cd00590">
    <property type="entry name" value="RRM_SF"/>
    <property type="match status" value="1"/>
</dbReference>
<feature type="compositionally biased region" description="Low complexity" evidence="2">
    <location>
        <begin position="18"/>
        <end position="34"/>
    </location>
</feature>
<organism evidence="5 6">
    <name type="scientific">Anaeramoeba flamelloides</name>
    <dbReference type="NCBI Taxonomy" id="1746091"/>
    <lineage>
        <taxon>Eukaryota</taxon>
        <taxon>Metamonada</taxon>
        <taxon>Anaeramoebidae</taxon>
        <taxon>Anaeramoeba</taxon>
    </lineage>
</organism>
<feature type="transmembrane region" description="Helical" evidence="3">
    <location>
        <begin position="621"/>
        <end position="643"/>
    </location>
</feature>
<feature type="transmembrane region" description="Helical" evidence="3">
    <location>
        <begin position="394"/>
        <end position="420"/>
    </location>
</feature>
<dbReference type="InterPro" id="IPR045122">
    <property type="entry name" value="Csc1-like"/>
</dbReference>
<evidence type="ECO:0000256" key="3">
    <source>
        <dbReference type="SAM" id="Phobius"/>
    </source>
</evidence>
<dbReference type="PANTHER" id="PTHR13018">
    <property type="entry name" value="PROBABLE MEMBRANE PROTEIN DUF221-RELATED"/>
    <property type="match status" value="1"/>
</dbReference>
<evidence type="ECO:0000313" key="6">
    <source>
        <dbReference type="Proteomes" id="UP001146793"/>
    </source>
</evidence>
<dbReference type="Pfam" id="PF00076">
    <property type="entry name" value="RRM_1"/>
    <property type="match status" value="1"/>
</dbReference>
<feature type="transmembrane region" description="Helical" evidence="3">
    <location>
        <begin position="432"/>
        <end position="452"/>
    </location>
</feature>
<evidence type="ECO:0000313" key="5">
    <source>
        <dbReference type="EMBL" id="KAJ3443294.1"/>
    </source>
</evidence>
<feature type="domain" description="RRM" evidence="4">
    <location>
        <begin position="227"/>
        <end position="262"/>
    </location>
</feature>
<dbReference type="Proteomes" id="UP001146793">
    <property type="component" value="Unassembled WGS sequence"/>
</dbReference>
<feature type="transmembrane region" description="Helical" evidence="3">
    <location>
        <begin position="587"/>
        <end position="605"/>
    </location>
</feature>
<evidence type="ECO:0000256" key="1">
    <source>
        <dbReference type="SAM" id="Coils"/>
    </source>
</evidence>
<name>A0AAV7ZMS6_9EUKA</name>
<dbReference type="GO" id="GO:0003723">
    <property type="term" value="F:RNA binding"/>
    <property type="evidence" value="ECO:0007669"/>
    <property type="project" value="InterPro"/>
</dbReference>
<dbReference type="InterPro" id="IPR012677">
    <property type="entry name" value="Nucleotide-bd_a/b_plait_sf"/>
</dbReference>
<comment type="caution">
    <text evidence="5">The sequence shown here is derived from an EMBL/GenBank/DDBJ whole genome shotgun (WGS) entry which is preliminary data.</text>
</comment>
<feature type="compositionally biased region" description="Polar residues" evidence="2">
    <location>
        <begin position="1"/>
        <end position="13"/>
    </location>
</feature>
<dbReference type="GO" id="GO:0005886">
    <property type="term" value="C:plasma membrane"/>
    <property type="evidence" value="ECO:0007669"/>
    <property type="project" value="TreeGrafter"/>
</dbReference>
<keyword evidence="3 5" id="KW-0812">Transmembrane</keyword>
<sequence length="712" mass="84309">MTNIELQPLNSKHANFYSHSTESENTSSTSSSEKLSHAESYSGSSFMNQNRKKEAIFDIELNVHNIKLESVALTKDNHKKLLEEFKRHQKSNFFHVKDSDGLLSVPLEKDIDFSDPNVVGIAPSLFFRLLKLFKINSYIYLFFFIALNILILVGYDSKSKSRTNLYFDYITVLSVKPLYKTIIAFVSAGVSVFLVILIFVHYFRTKKLIKRNYYQWKKYVTGSFSIRVWDLPSETTENELMEYFSKYGEIHQIELCYNIGEQNKTQKRIRKLENEIEELNLRNNCGENMKEELRSAETKLDIAYNCWNELRTKEITFTNQAIITFKTLMGSRNCKKQMRYGIWGKLFSKTICCFSGFKRRKFIGKKINVGRAPEPKFVNWNHFENTRWRRNFKICFKTFACIIIIFWNIVITLSIIYTLGKYIKQNEELVNGYYFVGLIVYVMNEILEWIIYKMRNVNGNVNKEKKNASLIHFTIFAKGVNSIFLLNIIYYFNYKEHYLNQILVIVCLTLSMMHCVLDPVFFFIYFWYIEKKKIKNAHLKARTSLQLKKGLMPRKIWLSKWYIKIIFSVAMMISTFCYTPISALFGFYGIMIYYKAYKVIFVHSVDFKKCLSFTETIHKRVLLYLGFYFFFTLGFYSLCYSSLYFKPGYNAVYDTYTRIIGVGIFYKLLCYRGLDPWKKKLKFSAQKAEDVNFDVLLGEYHNPYPIKQLEKK</sequence>
<keyword evidence="3" id="KW-1133">Transmembrane helix</keyword>
<feature type="transmembrane region" description="Helical" evidence="3">
    <location>
        <begin position="182"/>
        <end position="203"/>
    </location>
</feature>
<feature type="transmembrane region" description="Helical" evidence="3">
    <location>
        <begin position="498"/>
        <end position="528"/>
    </location>
</feature>
<accession>A0AAV7ZMS6</accession>
<dbReference type="SUPFAM" id="SSF54928">
    <property type="entry name" value="RNA-binding domain, RBD"/>
    <property type="match status" value="1"/>
</dbReference>
<feature type="transmembrane region" description="Helical" evidence="3">
    <location>
        <begin position="138"/>
        <end position="155"/>
    </location>
</feature>
<feature type="transmembrane region" description="Helical" evidence="3">
    <location>
        <begin position="655"/>
        <end position="674"/>
    </location>
</feature>
<evidence type="ECO:0000256" key="2">
    <source>
        <dbReference type="SAM" id="MobiDB-lite"/>
    </source>
</evidence>
<dbReference type="EMBL" id="JANTQA010000023">
    <property type="protein sequence ID" value="KAJ3443294.1"/>
    <property type="molecule type" value="Genomic_DNA"/>
</dbReference>
<feature type="region of interest" description="Disordered" evidence="2">
    <location>
        <begin position="1"/>
        <end position="34"/>
    </location>
</feature>
<dbReference type="AlphaFoldDB" id="A0AAV7ZMS6"/>
<gene>
    <name evidence="5" type="ORF">M0812_09128</name>
</gene>
<reference evidence="5" key="1">
    <citation type="submission" date="2022-08" db="EMBL/GenBank/DDBJ databases">
        <title>Novel sulphate-reducing endosymbionts in the free-living metamonad Anaeramoeba.</title>
        <authorList>
            <person name="Jerlstrom-Hultqvist J."/>
            <person name="Cepicka I."/>
            <person name="Gallot-Lavallee L."/>
            <person name="Salas-Leiva D."/>
            <person name="Curtis B.A."/>
            <person name="Zahonova K."/>
            <person name="Pipaliya S."/>
            <person name="Dacks J."/>
            <person name="Roger A.J."/>
        </authorList>
    </citation>
    <scope>NUCLEOTIDE SEQUENCE</scope>
    <source>
        <strain evidence="5">Busselton2</strain>
    </source>
</reference>
<dbReference type="InterPro" id="IPR000504">
    <property type="entry name" value="RRM_dom"/>
</dbReference>
<protein>
    <submittedName>
        <fullName evidence="5">Transmembrane protein</fullName>
    </submittedName>
</protein>
<keyword evidence="1" id="KW-0175">Coiled coil</keyword>
<dbReference type="Gene3D" id="3.30.70.330">
    <property type="match status" value="1"/>
</dbReference>
<keyword evidence="3" id="KW-0472">Membrane</keyword>